<dbReference type="PROSITE" id="PS00678">
    <property type="entry name" value="WD_REPEATS_1"/>
    <property type="match status" value="6"/>
</dbReference>
<dbReference type="InterPro" id="IPR019775">
    <property type="entry name" value="WD40_repeat_CS"/>
</dbReference>
<dbReference type="SUPFAM" id="SSF52540">
    <property type="entry name" value="P-loop containing nucleoside triphosphate hydrolases"/>
    <property type="match status" value="1"/>
</dbReference>
<keyword evidence="1 3" id="KW-0853">WD repeat</keyword>
<dbReference type="Gene3D" id="2.130.10.10">
    <property type="entry name" value="YVTN repeat-like/Quinoprotein amine dehydrogenase"/>
    <property type="match status" value="5"/>
</dbReference>
<dbReference type="Proteomes" id="UP000193067">
    <property type="component" value="Unassembled WGS sequence"/>
</dbReference>
<feature type="repeat" description="WD" evidence="3">
    <location>
        <begin position="846"/>
        <end position="887"/>
    </location>
</feature>
<feature type="repeat" description="WD" evidence="3">
    <location>
        <begin position="1005"/>
        <end position="1047"/>
    </location>
</feature>
<reference evidence="5 6" key="1">
    <citation type="journal article" date="2015" name="Biotechnol. Biofuels">
        <title>Enhanced degradation of softwood versus hardwood by the white-rot fungus Pycnoporus coccineus.</title>
        <authorList>
            <person name="Couturier M."/>
            <person name="Navarro D."/>
            <person name="Chevret D."/>
            <person name="Henrissat B."/>
            <person name="Piumi F."/>
            <person name="Ruiz-Duenas F.J."/>
            <person name="Martinez A.T."/>
            <person name="Grigoriev I.V."/>
            <person name="Riley R."/>
            <person name="Lipzen A."/>
            <person name="Berrin J.G."/>
            <person name="Master E.R."/>
            <person name="Rosso M.N."/>
        </authorList>
    </citation>
    <scope>NUCLEOTIDE SEQUENCE [LARGE SCALE GENOMIC DNA]</scope>
    <source>
        <strain evidence="5 6">BRFM310</strain>
    </source>
</reference>
<dbReference type="InterPro" id="IPR011041">
    <property type="entry name" value="Quinoprot_gluc/sorb_DH_b-prop"/>
</dbReference>
<name>A0A1Y2IY28_TRAC3</name>
<evidence type="ECO:0000313" key="6">
    <source>
        <dbReference type="Proteomes" id="UP000193067"/>
    </source>
</evidence>
<dbReference type="InterPro" id="IPR020472">
    <property type="entry name" value="WD40_PAC1"/>
</dbReference>
<sequence length="1337" mass="147941">MDGRFDGLSAQIGGVSDQINQLRSDANPGLRYTIQARFDDHRGGRSQCEANTRLEALATVYAWLRPNDPRLADYPPPLSPVQPEKPFFWINGLAGSGKTTLAHTTAHWCEAVDFLGATFFAAPEGERSDVQLVFSTIAHQLGARCPEYRDALNEAVKANPDIHAALPSRQLQKLIVEPLRSLKSRGIVFPPCVVIIDALDECKDKEAVSVILKALSLYVSDLVPIRFIITSRPVPNVNTGFRLRELAENTQQFSLSSIPGDITKRDISLFLKSRLAFLKDQYYIGTYWPSDEEIDALVELASELFIFAATAVKFVGDDKVSDPERQLVLLLRPGGASAASNLSTSPYRYLDALYLQILRAAFPVMDRVLRAHLKIILGTVALAQDRLSPGALEALLHLSSGAVRRTLRQLHSIIVVPQTDDEVIRIIHRSFSDFVVDPSRCVEADFLVNTSLQNTVIVKHCLQTLLLLLRRDICCVGNETLLNIEIVDLNGRIEKYIPPHFQYSCKYWPYHLCRAELDQEVLDMLGKLCDSYILYWLEALSLLGAVDTTIDALRRARETLQKLPLPPTDVPSLLYDCERMVRSSYPALSAGCFQVYKCAVPFMPTNTLFRSLYKSQASHTVKLRSGMQREWSANTTSTEAHTARVQAVAYSPNGERIVSCSEDWTIMLWDARTGAQLHVLEGHAARVCCVVFSPSGKELLSASDDLTVKVWDASTGACLETWKRHTRDVRSVAWSPDGMYAASGSYDHRVILWPVASPTTVTVFTDHRAEVDQVVFAPDGDLLSAGHDCTSKMWNVQTKSCVKTFAHPARVMTVAVSKDNRLVACGCDDHTIVLWTKATGERLHVLKHHSYWIWSVDFSPDDRLLASGSWDHTLCLWDVATGAHLQTLLGHADQVLSVRFSPDGTHIVTGECDHSVRIWECDRALLSGPKRKTSSRDVLKSLVKPAEEKRVWDEVTGTYSSSGDHHASGVRVVSFSPDGALIATAAWDGTVRIWDVVTGSRLKTLVGHKHLVTSCAWSRSGKLLASTGDHDHTVNVWDVATGKCVKKLAQHTGGVWASIFTPDDVQLVSCSDDGSIRRSSVDDKKPGTLSTILYQGNGPIYSLALSGDGQWMLSGSLDVQPPTDPCVVAGPLREPTRIAGLIRGPWEETFGYPTLRLHDMLGNVLWLENHNSTIASIAFSRDSTRALSGSQDGRVFVYDLTHILPLENLTTPLFPSGPGDVIMRVMEVGDGLPVEHISFSADQRAIVSDASYTLLEQPLWPSAAHTSTHCSTPIYFLLDGWLWRAMPELRRICWVPPLFRHFRTGPTAWRGNMGSKGHIVAFGTKHGQLVILDASDC</sequence>
<feature type="repeat" description="WD" evidence="3">
    <location>
        <begin position="638"/>
        <end position="679"/>
    </location>
</feature>
<keyword evidence="2" id="KW-0677">Repeat</keyword>
<feature type="repeat" description="WD" evidence="3">
    <location>
        <begin position="804"/>
        <end position="845"/>
    </location>
</feature>
<dbReference type="STRING" id="1353009.A0A1Y2IY28"/>
<dbReference type="PRINTS" id="PR00320">
    <property type="entry name" value="GPROTEINBRPT"/>
</dbReference>
<evidence type="ECO:0000259" key="4">
    <source>
        <dbReference type="Pfam" id="PF24883"/>
    </source>
</evidence>
<dbReference type="SUPFAM" id="SSF50998">
    <property type="entry name" value="Quinoprotein alcohol dehydrogenase-like"/>
    <property type="match status" value="1"/>
</dbReference>
<dbReference type="PANTHER" id="PTHR22847">
    <property type="entry name" value="WD40 REPEAT PROTEIN"/>
    <property type="match status" value="1"/>
</dbReference>
<dbReference type="InterPro" id="IPR036322">
    <property type="entry name" value="WD40_repeat_dom_sf"/>
</dbReference>
<dbReference type="SMART" id="SM00320">
    <property type="entry name" value="WD40"/>
    <property type="match status" value="12"/>
</dbReference>
<dbReference type="PROSITE" id="PS50082">
    <property type="entry name" value="WD_REPEATS_2"/>
    <property type="match status" value="10"/>
</dbReference>
<dbReference type="CDD" id="cd00200">
    <property type="entry name" value="WD40"/>
    <property type="match status" value="2"/>
</dbReference>
<dbReference type="EMBL" id="KZ084094">
    <property type="protein sequence ID" value="OSD05131.1"/>
    <property type="molecule type" value="Genomic_DNA"/>
</dbReference>
<evidence type="ECO:0000256" key="3">
    <source>
        <dbReference type="PROSITE-ProRule" id="PRU00221"/>
    </source>
</evidence>
<feature type="domain" description="Nephrocystin 3-like N-terminal" evidence="4">
    <location>
        <begin position="84"/>
        <end position="232"/>
    </location>
</feature>
<dbReference type="OrthoDB" id="2804352at2759"/>
<keyword evidence="6" id="KW-1185">Reference proteome</keyword>
<dbReference type="InterPro" id="IPR027417">
    <property type="entry name" value="P-loop_NTPase"/>
</dbReference>
<protein>
    <recommendedName>
        <fullName evidence="4">Nephrocystin 3-like N-terminal domain-containing protein</fullName>
    </recommendedName>
</protein>
<dbReference type="InterPro" id="IPR001680">
    <property type="entry name" value="WD40_rpt"/>
</dbReference>
<feature type="repeat" description="WD" evidence="3">
    <location>
        <begin position="680"/>
        <end position="721"/>
    </location>
</feature>
<dbReference type="PANTHER" id="PTHR22847:SF637">
    <property type="entry name" value="WD REPEAT DOMAIN 5B"/>
    <property type="match status" value="1"/>
</dbReference>
<accession>A0A1Y2IY28</accession>
<dbReference type="InterPro" id="IPR015943">
    <property type="entry name" value="WD40/YVTN_repeat-like_dom_sf"/>
</dbReference>
<evidence type="ECO:0000256" key="2">
    <source>
        <dbReference type="ARBA" id="ARBA00022737"/>
    </source>
</evidence>
<dbReference type="InterPro" id="IPR011047">
    <property type="entry name" value="Quinoprotein_ADH-like_sf"/>
</dbReference>
<dbReference type="PROSITE" id="PS50294">
    <property type="entry name" value="WD_REPEATS_REGION"/>
    <property type="match status" value="8"/>
</dbReference>
<organism evidence="5 6">
    <name type="scientific">Trametes coccinea (strain BRFM310)</name>
    <name type="common">Pycnoporus coccineus</name>
    <dbReference type="NCBI Taxonomy" id="1353009"/>
    <lineage>
        <taxon>Eukaryota</taxon>
        <taxon>Fungi</taxon>
        <taxon>Dikarya</taxon>
        <taxon>Basidiomycota</taxon>
        <taxon>Agaricomycotina</taxon>
        <taxon>Agaricomycetes</taxon>
        <taxon>Polyporales</taxon>
        <taxon>Polyporaceae</taxon>
        <taxon>Trametes</taxon>
    </lineage>
</organism>
<feature type="repeat" description="WD" evidence="3">
    <location>
        <begin position="888"/>
        <end position="920"/>
    </location>
</feature>
<evidence type="ECO:0000256" key="1">
    <source>
        <dbReference type="ARBA" id="ARBA00022574"/>
    </source>
</evidence>
<dbReference type="SUPFAM" id="SSF50978">
    <property type="entry name" value="WD40 repeat-like"/>
    <property type="match status" value="1"/>
</dbReference>
<evidence type="ECO:0000313" key="5">
    <source>
        <dbReference type="EMBL" id="OSD05131.1"/>
    </source>
</evidence>
<proteinExistence type="predicted"/>
<feature type="repeat" description="WD" evidence="3">
    <location>
        <begin position="722"/>
        <end position="763"/>
    </location>
</feature>
<feature type="repeat" description="WD" evidence="3">
    <location>
        <begin position="764"/>
        <end position="804"/>
    </location>
</feature>
<dbReference type="Gene3D" id="3.40.50.300">
    <property type="entry name" value="P-loop containing nucleotide triphosphate hydrolases"/>
    <property type="match status" value="1"/>
</dbReference>
<feature type="repeat" description="WD" evidence="3">
    <location>
        <begin position="1167"/>
        <end position="1200"/>
    </location>
</feature>
<dbReference type="Pfam" id="PF24883">
    <property type="entry name" value="NPHP3_N"/>
    <property type="match status" value="1"/>
</dbReference>
<dbReference type="Pfam" id="PF00400">
    <property type="entry name" value="WD40"/>
    <property type="match status" value="12"/>
</dbReference>
<dbReference type="SUPFAM" id="SSF50952">
    <property type="entry name" value="Soluble quinoprotein glucose dehydrogenase"/>
    <property type="match status" value="1"/>
</dbReference>
<gene>
    <name evidence="5" type="ORF">PYCCODRAFT_1288912</name>
</gene>
<dbReference type="GO" id="GO:1990234">
    <property type="term" value="C:transferase complex"/>
    <property type="evidence" value="ECO:0007669"/>
    <property type="project" value="UniProtKB-ARBA"/>
</dbReference>
<feature type="repeat" description="WD" evidence="3">
    <location>
        <begin position="963"/>
        <end position="1004"/>
    </location>
</feature>
<dbReference type="InterPro" id="IPR056884">
    <property type="entry name" value="NPHP3-like_N"/>
</dbReference>